<dbReference type="GO" id="GO:0043448">
    <property type="term" value="P:alkane catabolic process"/>
    <property type="evidence" value="ECO:0007669"/>
    <property type="project" value="TreeGrafter"/>
</dbReference>
<reference evidence="4" key="1">
    <citation type="journal article" date="2014" name="Int. J. Syst. Evol. Microbiol.">
        <title>Complete genome sequence of Corynebacterium casei LMG S-19264T (=DSM 44701T), isolated from a smear-ripened cheese.</title>
        <authorList>
            <consortium name="US DOE Joint Genome Institute (JGI-PGF)"/>
            <person name="Walter F."/>
            <person name="Albersmeier A."/>
            <person name="Kalinowski J."/>
            <person name="Ruckert C."/>
        </authorList>
    </citation>
    <scope>NUCLEOTIDE SEQUENCE</scope>
    <source>
        <strain evidence="4">JCM 4637</strain>
    </source>
</reference>
<dbReference type="RefSeq" id="WP_189825119.1">
    <property type="nucleotide sequence ID" value="NZ_BMVC01000010.1"/>
</dbReference>
<feature type="region of interest" description="Disordered" evidence="1">
    <location>
        <begin position="124"/>
        <end position="145"/>
    </location>
</feature>
<evidence type="ECO:0000313" key="4">
    <source>
        <dbReference type="EMBL" id="GHD02301.1"/>
    </source>
</evidence>
<feature type="signal peptide" evidence="3">
    <location>
        <begin position="1"/>
        <end position="34"/>
    </location>
</feature>
<evidence type="ECO:0000256" key="1">
    <source>
        <dbReference type="SAM" id="MobiDB-lite"/>
    </source>
</evidence>
<dbReference type="PANTHER" id="PTHR39335:SF1">
    <property type="entry name" value="BLL4220 PROTEIN"/>
    <property type="match status" value="1"/>
</dbReference>
<dbReference type="AlphaFoldDB" id="A0A918X176"/>
<evidence type="ECO:0008006" key="6">
    <source>
        <dbReference type="Google" id="ProtNLM"/>
    </source>
</evidence>
<organism evidence="4 5">
    <name type="scientific">Streptomyces finlayi</name>
    <dbReference type="NCBI Taxonomy" id="67296"/>
    <lineage>
        <taxon>Bacteria</taxon>
        <taxon>Bacillati</taxon>
        <taxon>Actinomycetota</taxon>
        <taxon>Actinomycetes</taxon>
        <taxon>Kitasatosporales</taxon>
        <taxon>Streptomycetaceae</taxon>
        <taxon>Streptomyces</taxon>
    </lineage>
</organism>
<protein>
    <recommendedName>
        <fullName evidence="6">LPXTG cell wall anchor domain-containing protein</fullName>
    </recommendedName>
</protein>
<keyword evidence="3" id="KW-0732">Signal</keyword>
<dbReference type="Proteomes" id="UP000638353">
    <property type="component" value="Unassembled WGS sequence"/>
</dbReference>
<feature type="chain" id="PRO_5037680637" description="LPXTG cell wall anchor domain-containing protein" evidence="3">
    <location>
        <begin position="35"/>
        <end position="285"/>
    </location>
</feature>
<dbReference type="Pfam" id="PF03640">
    <property type="entry name" value="Lipoprotein_15"/>
    <property type="match status" value="2"/>
</dbReference>
<feature type="region of interest" description="Disordered" evidence="1">
    <location>
        <begin position="159"/>
        <end position="252"/>
    </location>
</feature>
<feature type="compositionally biased region" description="Low complexity" evidence="1">
    <location>
        <begin position="159"/>
        <end position="226"/>
    </location>
</feature>
<evidence type="ECO:0000256" key="2">
    <source>
        <dbReference type="SAM" id="Phobius"/>
    </source>
</evidence>
<sequence>MHTPTSRSRTRISTATAAAGLLLALGVGSGTAYALDTPTDPGELTVIDTSEGKALADKDGNALYTWAGDEKDKSNCTGDCAKTWPAATGYPTKSSDVTGDTNQIDLAGSDKKQVVLDEKPLYYFKDDAKPGDTKGNGVKGPDGKVWSLVGPDGKVLGAAAAAEPDASESPSADASESPSADASASPSDDASASASASESAAPSESTGTGTAKPTAPVAPVAPGEATKPAKPSQPGKATPSGAVKAGAEVTESNDSTGILLGLGAATAIAAAGTTYVVRRRNAGQH</sequence>
<feature type="transmembrane region" description="Helical" evidence="2">
    <location>
        <begin position="258"/>
        <end position="277"/>
    </location>
</feature>
<dbReference type="EMBL" id="BMVC01000010">
    <property type="protein sequence ID" value="GHD02301.1"/>
    <property type="molecule type" value="Genomic_DNA"/>
</dbReference>
<keyword evidence="2" id="KW-1133">Transmembrane helix</keyword>
<dbReference type="PANTHER" id="PTHR39335">
    <property type="entry name" value="BLL4220 PROTEIN"/>
    <property type="match status" value="1"/>
</dbReference>
<proteinExistence type="predicted"/>
<accession>A0A918X176</accession>
<gene>
    <name evidence="4" type="ORF">GCM10010334_48720</name>
</gene>
<reference evidence="4" key="2">
    <citation type="submission" date="2020-09" db="EMBL/GenBank/DDBJ databases">
        <authorList>
            <person name="Sun Q."/>
            <person name="Ohkuma M."/>
        </authorList>
    </citation>
    <scope>NUCLEOTIDE SEQUENCE</scope>
    <source>
        <strain evidence="4">JCM 4637</strain>
    </source>
</reference>
<comment type="caution">
    <text evidence="4">The sequence shown here is derived from an EMBL/GenBank/DDBJ whole genome shotgun (WGS) entry which is preliminary data.</text>
</comment>
<evidence type="ECO:0000313" key="5">
    <source>
        <dbReference type="Proteomes" id="UP000638353"/>
    </source>
</evidence>
<name>A0A918X176_9ACTN</name>
<dbReference type="InterPro" id="IPR005297">
    <property type="entry name" value="Lipoprotein_repeat"/>
</dbReference>
<keyword evidence="2" id="KW-0812">Transmembrane</keyword>
<evidence type="ECO:0000256" key="3">
    <source>
        <dbReference type="SAM" id="SignalP"/>
    </source>
</evidence>
<keyword evidence="2" id="KW-0472">Membrane</keyword>